<feature type="region of interest" description="Disordered" evidence="1">
    <location>
        <begin position="181"/>
        <end position="200"/>
    </location>
</feature>
<dbReference type="Pfam" id="PF13563">
    <property type="entry name" value="2_5_RNA_ligase2"/>
    <property type="match status" value="1"/>
</dbReference>
<evidence type="ECO:0000313" key="2">
    <source>
        <dbReference type="EMBL" id="THV16121.1"/>
    </source>
</evidence>
<reference evidence="2 3" key="1">
    <citation type="journal article" date="2009" name="Int. J. Syst. Evol. Microbiol.">
        <title>Nocardioides caeni sp. nov., isolated from wastewater.</title>
        <authorList>
            <person name="Yoon J.H."/>
            <person name="Kang S.J."/>
            <person name="Park S."/>
            <person name="Kim W."/>
            <person name="Oh T.K."/>
        </authorList>
    </citation>
    <scope>NUCLEOTIDE SEQUENCE [LARGE SCALE GENOMIC DNA]</scope>
    <source>
        <strain evidence="2 3">DSM 23134</strain>
    </source>
</reference>
<evidence type="ECO:0000256" key="1">
    <source>
        <dbReference type="SAM" id="MobiDB-lite"/>
    </source>
</evidence>
<keyword evidence="3" id="KW-1185">Reference proteome</keyword>
<sequence>MGHSVLLVPVPVLESFVRDRWTHYEPGWVSADPAFTHAHVTLLAPYLPRPEADDLATLADIATTTPAFAYRLEAVTAFPNGVIHVPPVPASPFAELTRRLVRAFPQCPPYDGAFGDLDDLVPHVTLDHHLGGVTTATVAADVGDVLPVESVADRLELHWYDEGDCRALASWPLGVSAAAPAGPAGAGSSAAAPAPPGVGR</sequence>
<proteinExistence type="predicted"/>
<feature type="compositionally biased region" description="Low complexity" evidence="1">
    <location>
        <begin position="181"/>
        <end position="192"/>
    </location>
</feature>
<gene>
    <name evidence="2" type="ORF">E9934_07270</name>
</gene>
<comment type="caution">
    <text evidence="2">The sequence shown here is derived from an EMBL/GenBank/DDBJ whole genome shotgun (WGS) entry which is preliminary data.</text>
</comment>
<dbReference type="OrthoDB" id="2082235at2"/>
<dbReference type="InterPro" id="IPR009097">
    <property type="entry name" value="Cyclic_Pdiesterase"/>
</dbReference>
<dbReference type="RefSeq" id="WP_136562216.1">
    <property type="nucleotide sequence ID" value="NZ_BAABLS010000010.1"/>
</dbReference>
<keyword evidence="2" id="KW-0436">Ligase</keyword>
<dbReference type="Proteomes" id="UP000307087">
    <property type="component" value="Unassembled WGS sequence"/>
</dbReference>
<dbReference type="SUPFAM" id="SSF55144">
    <property type="entry name" value="LigT-like"/>
    <property type="match status" value="1"/>
</dbReference>
<organism evidence="2 3">
    <name type="scientific">Nocardioides caeni</name>
    <dbReference type="NCBI Taxonomy" id="574700"/>
    <lineage>
        <taxon>Bacteria</taxon>
        <taxon>Bacillati</taxon>
        <taxon>Actinomycetota</taxon>
        <taxon>Actinomycetes</taxon>
        <taxon>Propionibacteriales</taxon>
        <taxon>Nocardioidaceae</taxon>
        <taxon>Nocardioides</taxon>
    </lineage>
</organism>
<dbReference type="GO" id="GO:0016874">
    <property type="term" value="F:ligase activity"/>
    <property type="evidence" value="ECO:0007669"/>
    <property type="project" value="UniProtKB-KW"/>
</dbReference>
<dbReference type="AlphaFoldDB" id="A0A4S8NJ18"/>
<evidence type="ECO:0000313" key="3">
    <source>
        <dbReference type="Proteomes" id="UP000307087"/>
    </source>
</evidence>
<accession>A0A4S8NJ18</accession>
<protein>
    <submittedName>
        <fullName evidence="2">2'-5' RNA ligase family protein</fullName>
    </submittedName>
</protein>
<dbReference type="Gene3D" id="3.90.1140.10">
    <property type="entry name" value="Cyclic phosphodiesterase"/>
    <property type="match status" value="1"/>
</dbReference>
<name>A0A4S8NJ18_9ACTN</name>
<dbReference type="EMBL" id="STGW01000003">
    <property type="protein sequence ID" value="THV16121.1"/>
    <property type="molecule type" value="Genomic_DNA"/>
</dbReference>